<reference evidence="2" key="1">
    <citation type="submission" date="2023-03" db="EMBL/GenBank/DDBJ databases">
        <title>Actinorhabdospora filicis NBRC 111898.</title>
        <authorList>
            <person name="Ichikawa N."/>
            <person name="Sato H."/>
            <person name="Tonouchi N."/>
        </authorList>
    </citation>
    <scope>NUCLEOTIDE SEQUENCE</scope>
    <source>
        <strain evidence="2">NBRC 111898</strain>
    </source>
</reference>
<keyword evidence="3" id="KW-1185">Reference proteome</keyword>
<dbReference type="InterPro" id="IPR017517">
    <property type="entry name" value="Maleyloyr_isom"/>
</dbReference>
<evidence type="ECO:0000313" key="3">
    <source>
        <dbReference type="Proteomes" id="UP001165079"/>
    </source>
</evidence>
<sequence>MTTDAFDRLDRETERVDAFYSSLQPAEWTYPTRCAGWSRKDLLAHLCGLADYARAGLDGTVAEYASREGEQVGYEDLNERVVAELRPLTTDALLELWRAKVADTHPDLRARGGEASIDTAVGPYPLGRQVWYFASELAVHADDAGVPVTDEERADREAWRAWFVLDALQEVAPDVAITGDDGWFTARLGGESTGLSTRDLVEAAARRLPPGRLPIELGRALVVLA</sequence>
<dbReference type="NCBIfam" id="TIGR03083">
    <property type="entry name" value="maleylpyruvate isomerase family mycothiol-dependent enzyme"/>
    <property type="match status" value="1"/>
</dbReference>
<evidence type="ECO:0000259" key="1">
    <source>
        <dbReference type="Pfam" id="PF11716"/>
    </source>
</evidence>
<dbReference type="Gene3D" id="1.20.120.450">
    <property type="entry name" value="dinb family like domain"/>
    <property type="match status" value="1"/>
</dbReference>
<comment type="caution">
    <text evidence="2">The sequence shown here is derived from an EMBL/GenBank/DDBJ whole genome shotgun (WGS) entry which is preliminary data.</text>
</comment>
<dbReference type="EMBL" id="BSTX01000002">
    <property type="protein sequence ID" value="GLZ79058.1"/>
    <property type="molecule type" value="Genomic_DNA"/>
</dbReference>
<feature type="domain" description="Mycothiol-dependent maleylpyruvate isomerase metal-binding" evidence="1">
    <location>
        <begin position="9"/>
        <end position="144"/>
    </location>
</feature>
<gene>
    <name evidence="2" type="ORF">Afil01_38650</name>
</gene>
<name>A0A9W6WAI8_9ACTN</name>
<dbReference type="RefSeq" id="WP_285664188.1">
    <property type="nucleotide sequence ID" value="NZ_BSTX01000002.1"/>
</dbReference>
<dbReference type="Pfam" id="PF11716">
    <property type="entry name" value="MDMPI_N"/>
    <property type="match status" value="1"/>
</dbReference>
<dbReference type="SUPFAM" id="SSF109854">
    <property type="entry name" value="DinB/YfiT-like putative metalloenzymes"/>
    <property type="match status" value="1"/>
</dbReference>
<dbReference type="GO" id="GO:0046872">
    <property type="term" value="F:metal ion binding"/>
    <property type="evidence" value="ECO:0007669"/>
    <property type="project" value="InterPro"/>
</dbReference>
<accession>A0A9W6WAI8</accession>
<dbReference type="Proteomes" id="UP001165079">
    <property type="component" value="Unassembled WGS sequence"/>
</dbReference>
<dbReference type="InterPro" id="IPR034660">
    <property type="entry name" value="DinB/YfiT-like"/>
</dbReference>
<dbReference type="InterPro" id="IPR024344">
    <property type="entry name" value="MDMPI_metal-binding"/>
</dbReference>
<proteinExistence type="predicted"/>
<protein>
    <recommendedName>
        <fullName evidence="1">Mycothiol-dependent maleylpyruvate isomerase metal-binding domain-containing protein</fullName>
    </recommendedName>
</protein>
<dbReference type="AlphaFoldDB" id="A0A9W6WAI8"/>
<organism evidence="2 3">
    <name type="scientific">Actinorhabdospora filicis</name>
    <dbReference type="NCBI Taxonomy" id="1785913"/>
    <lineage>
        <taxon>Bacteria</taxon>
        <taxon>Bacillati</taxon>
        <taxon>Actinomycetota</taxon>
        <taxon>Actinomycetes</taxon>
        <taxon>Micromonosporales</taxon>
        <taxon>Micromonosporaceae</taxon>
        <taxon>Actinorhabdospora</taxon>
    </lineage>
</organism>
<evidence type="ECO:0000313" key="2">
    <source>
        <dbReference type="EMBL" id="GLZ79058.1"/>
    </source>
</evidence>